<dbReference type="SMART" id="SM00591">
    <property type="entry name" value="RWD"/>
    <property type="match status" value="1"/>
</dbReference>
<evidence type="ECO:0000313" key="9">
    <source>
        <dbReference type="Proteomes" id="UP001153269"/>
    </source>
</evidence>
<feature type="region of interest" description="Disordered" evidence="6">
    <location>
        <begin position="274"/>
        <end position="303"/>
    </location>
</feature>
<evidence type="ECO:0000256" key="5">
    <source>
        <dbReference type="ARBA" id="ARBA00023242"/>
    </source>
</evidence>
<keyword evidence="9" id="KW-1185">Reference proteome</keyword>
<dbReference type="PANTHER" id="PTHR15628:SF1">
    <property type="entry name" value="RWD DOMAIN-CONTAINING PROTEIN 3"/>
    <property type="match status" value="1"/>
</dbReference>
<evidence type="ECO:0000313" key="8">
    <source>
        <dbReference type="EMBL" id="CAB1439728.1"/>
    </source>
</evidence>
<keyword evidence="4" id="KW-0963">Cytoplasm</keyword>
<organism evidence="8 9">
    <name type="scientific">Pleuronectes platessa</name>
    <name type="common">European plaice</name>
    <dbReference type="NCBI Taxonomy" id="8262"/>
    <lineage>
        <taxon>Eukaryota</taxon>
        <taxon>Metazoa</taxon>
        <taxon>Chordata</taxon>
        <taxon>Craniata</taxon>
        <taxon>Vertebrata</taxon>
        <taxon>Euteleostomi</taxon>
        <taxon>Actinopterygii</taxon>
        <taxon>Neopterygii</taxon>
        <taxon>Teleostei</taxon>
        <taxon>Neoteleostei</taxon>
        <taxon>Acanthomorphata</taxon>
        <taxon>Carangaria</taxon>
        <taxon>Pleuronectiformes</taxon>
        <taxon>Pleuronectoidei</taxon>
        <taxon>Pleuronectidae</taxon>
        <taxon>Pleuronectes</taxon>
    </lineage>
</organism>
<evidence type="ECO:0000256" key="1">
    <source>
        <dbReference type="ARBA" id="ARBA00004123"/>
    </source>
</evidence>
<dbReference type="EMBL" id="CADEAL010002324">
    <property type="protein sequence ID" value="CAB1439728.1"/>
    <property type="molecule type" value="Genomic_DNA"/>
</dbReference>
<dbReference type="PROSITE" id="PS50908">
    <property type="entry name" value="RWD"/>
    <property type="match status" value="1"/>
</dbReference>
<dbReference type="Pfam" id="PF05773">
    <property type="entry name" value="RWD"/>
    <property type="match status" value="1"/>
</dbReference>
<evidence type="ECO:0000256" key="6">
    <source>
        <dbReference type="SAM" id="MobiDB-lite"/>
    </source>
</evidence>
<proteinExistence type="predicted"/>
<comment type="subcellular location">
    <subcellularLocation>
        <location evidence="2">Cytoplasm</location>
    </subcellularLocation>
    <subcellularLocation>
        <location evidence="1">Nucleus</location>
    </subcellularLocation>
</comment>
<dbReference type="GO" id="GO:0005737">
    <property type="term" value="C:cytoplasm"/>
    <property type="evidence" value="ECO:0007669"/>
    <property type="project" value="UniProtKB-SubCell"/>
</dbReference>
<dbReference type="InterPro" id="IPR016135">
    <property type="entry name" value="UBQ-conjugating_enzyme/RWD"/>
</dbReference>
<feature type="domain" description="RWD" evidence="7">
    <location>
        <begin position="7"/>
        <end position="111"/>
    </location>
</feature>
<evidence type="ECO:0000256" key="4">
    <source>
        <dbReference type="ARBA" id="ARBA00022490"/>
    </source>
</evidence>
<dbReference type="AlphaFoldDB" id="A0A9N7YTW6"/>
<dbReference type="InterPro" id="IPR006575">
    <property type="entry name" value="RWD_dom"/>
</dbReference>
<sequence>MCEVALEEVSVLSSIYCGEGEFQLLGQSAQDGLLVKINSTVLGADRDTSLLFHLHPRYPSCPPYISVSSTALSRTQCHDIRQKLLDQAATLPAEPMVHKLVEWLQQCEEVKEEQSTGEDGVKERWTAVLSLDHIRSRSRYMGLLERWSQQLQLTVIVLVGRHILVILQGTKPCIKEFYHLLKTVKVDVDSSGKKCKERMMKVLIETPLSCSYEHSLQRFEVKDYKMLPELSAAFQELHMAELYDQILPSLDHIIPVPKKQRITGLNDNRPDLCSKEDLWASRADPPQSHNKPPPRPTTEPTGL</sequence>
<dbReference type="SUPFAM" id="SSF54495">
    <property type="entry name" value="UBC-like"/>
    <property type="match status" value="1"/>
</dbReference>
<gene>
    <name evidence="8" type="ORF">PLEPLA_LOCUS27499</name>
</gene>
<dbReference type="CDD" id="cd23819">
    <property type="entry name" value="RWD_RWDD3"/>
    <property type="match status" value="1"/>
</dbReference>
<evidence type="ECO:0000259" key="7">
    <source>
        <dbReference type="PROSITE" id="PS50908"/>
    </source>
</evidence>
<dbReference type="Gene3D" id="3.10.110.10">
    <property type="entry name" value="Ubiquitin Conjugating Enzyme"/>
    <property type="match status" value="1"/>
</dbReference>
<reference evidence="8" key="1">
    <citation type="submission" date="2020-03" db="EMBL/GenBank/DDBJ databases">
        <authorList>
            <person name="Weist P."/>
        </authorList>
    </citation>
    <scope>NUCLEOTIDE SEQUENCE</scope>
</reference>
<accession>A0A9N7YTW6</accession>
<name>A0A9N7YTW6_PLEPL</name>
<dbReference type="GO" id="GO:0005634">
    <property type="term" value="C:nucleus"/>
    <property type="evidence" value="ECO:0007669"/>
    <property type="project" value="UniProtKB-SubCell"/>
</dbReference>
<dbReference type="CDD" id="cd24164">
    <property type="entry name" value="RWDD3_C"/>
    <property type="match status" value="1"/>
</dbReference>
<dbReference type="PANTHER" id="PTHR15628">
    <property type="entry name" value="RWD DOMAIN-CONTAINING PROTEIN 3"/>
    <property type="match status" value="1"/>
</dbReference>
<protein>
    <recommendedName>
        <fullName evidence="3">RWD domain-containing protein 3</fullName>
    </recommendedName>
</protein>
<dbReference type="GO" id="GO:0033235">
    <property type="term" value="P:positive regulation of protein sumoylation"/>
    <property type="evidence" value="ECO:0007669"/>
    <property type="project" value="InterPro"/>
</dbReference>
<dbReference type="Proteomes" id="UP001153269">
    <property type="component" value="Unassembled WGS sequence"/>
</dbReference>
<keyword evidence="5" id="KW-0539">Nucleus</keyword>
<evidence type="ECO:0000256" key="2">
    <source>
        <dbReference type="ARBA" id="ARBA00004496"/>
    </source>
</evidence>
<comment type="caution">
    <text evidence="8">The sequence shown here is derived from an EMBL/GenBank/DDBJ whole genome shotgun (WGS) entry which is preliminary data.</text>
</comment>
<evidence type="ECO:0000256" key="3">
    <source>
        <dbReference type="ARBA" id="ARBA00015444"/>
    </source>
</evidence>
<dbReference type="InterPro" id="IPR038840">
    <property type="entry name" value="RWDD3"/>
</dbReference>
<dbReference type="GO" id="GO:1902073">
    <property type="term" value="P:positive regulation of hypoxia-inducible factor-1alpha signaling pathway"/>
    <property type="evidence" value="ECO:0007669"/>
    <property type="project" value="InterPro"/>
</dbReference>